<evidence type="ECO:0000256" key="5">
    <source>
        <dbReference type="ARBA" id="ARBA00022833"/>
    </source>
</evidence>
<feature type="compositionally biased region" description="Low complexity" evidence="7">
    <location>
        <begin position="113"/>
        <end position="178"/>
    </location>
</feature>
<protein>
    <recommendedName>
        <fullName evidence="2">E3 ubiquitin-protein ligase CHFR</fullName>
    </recommendedName>
</protein>
<dbReference type="PROSITE" id="PS50006">
    <property type="entry name" value="FHA_DOMAIN"/>
    <property type="match status" value="1"/>
</dbReference>
<dbReference type="Pfam" id="PF13639">
    <property type="entry name" value="zf-RING_2"/>
    <property type="match status" value="1"/>
</dbReference>
<evidence type="ECO:0000256" key="2">
    <source>
        <dbReference type="ARBA" id="ARBA00017908"/>
    </source>
</evidence>
<reference evidence="10 11" key="1">
    <citation type="journal article" date="2019" name="Sci. Rep.">
        <title>Nanopore sequencing improves the draft genome of the human pathogenic amoeba Naegleria fowleri.</title>
        <authorList>
            <person name="Liechti N."/>
            <person name="Schurch N."/>
            <person name="Bruggmann R."/>
            <person name="Wittwer M."/>
        </authorList>
    </citation>
    <scope>NUCLEOTIDE SEQUENCE [LARGE SCALE GENOMIC DNA]</scope>
    <source>
        <strain evidence="10 11">ATCC 30894</strain>
    </source>
</reference>
<dbReference type="Proteomes" id="UP000444721">
    <property type="component" value="Unassembled WGS sequence"/>
</dbReference>
<dbReference type="SMART" id="SM00240">
    <property type="entry name" value="FHA"/>
    <property type="match status" value="1"/>
</dbReference>
<keyword evidence="5" id="KW-0862">Zinc</keyword>
<dbReference type="AlphaFoldDB" id="A0A6A5C1V6"/>
<evidence type="ECO:0000256" key="4">
    <source>
        <dbReference type="ARBA" id="ARBA00022771"/>
    </source>
</evidence>
<dbReference type="InterPro" id="IPR013083">
    <property type="entry name" value="Znf_RING/FYVE/PHD"/>
</dbReference>
<dbReference type="SMART" id="SM00184">
    <property type="entry name" value="RING"/>
    <property type="match status" value="1"/>
</dbReference>
<gene>
    <name evidence="10" type="ORF">FDP41_001562</name>
</gene>
<proteinExistence type="inferred from homology"/>
<dbReference type="Pfam" id="PF00498">
    <property type="entry name" value="FHA"/>
    <property type="match status" value="1"/>
</dbReference>
<feature type="compositionally biased region" description="Acidic residues" evidence="7">
    <location>
        <begin position="1"/>
        <end position="15"/>
    </location>
</feature>
<dbReference type="EMBL" id="VFQX01000027">
    <property type="protein sequence ID" value="KAF0979219.1"/>
    <property type="molecule type" value="Genomic_DNA"/>
</dbReference>
<dbReference type="RefSeq" id="XP_044563932.1">
    <property type="nucleotide sequence ID" value="XM_044704660.1"/>
</dbReference>
<feature type="domain" description="RING-type" evidence="9">
    <location>
        <begin position="428"/>
        <end position="466"/>
    </location>
</feature>
<dbReference type="InterPro" id="IPR001841">
    <property type="entry name" value="Znf_RING"/>
</dbReference>
<feature type="compositionally biased region" description="Low complexity" evidence="7">
    <location>
        <begin position="78"/>
        <end position="101"/>
    </location>
</feature>
<feature type="domain" description="FHA" evidence="8">
    <location>
        <begin position="208"/>
        <end position="263"/>
    </location>
</feature>
<comment type="similarity">
    <text evidence="1">Belongs to the CHFR family.</text>
</comment>
<dbReference type="OMA" id="CHTEFTC"/>
<dbReference type="InterPro" id="IPR008984">
    <property type="entry name" value="SMAD_FHA_dom_sf"/>
</dbReference>
<keyword evidence="11" id="KW-1185">Reference proteome</keyword>
<dbReference type="PROSITE" id="PS50089">
    <property type="entry name" value="ZF_RING_2"/>
    <property type="match status" value="1"/>
</dbReference>
<evidence type="ECO:0000259" key="9">
    <source>
        <dbReference type="PROSITE" id="PS50089"/>
    </source>
</evidence>
<feature type="compositionally biased region" description="Pro residues" evidence="7">
    <location>
        <begin position="66"/>
        <end position="77"/>
    </location>
</feature>
<organism evidence="10 11">
    <name type="scientific">Naegleria fowleri</name>
    <name type="common">Brain eating amoeba</name>
    <dbReference type="NCBI Taxonomy" id="5763"/>
    <lineage>
        <taxon>Eukaryota</taxon>
        <taxon>Discoba</taxon>
        <taxon>Heterolobosea</taxon>
        <taxon>Tetramitia</taxon>
        <taxon>Eutetramitia</taxon>
        <taxon>Vahlkampfiidae</taxon>
        <taxon>Naegleria</taxon>
    </lineage>
</organism>
<dbReference type="PANTHER" id="PTHR23327">
    <property type="entry name" value="RING FINGER PROTEIN 127"/>
    <property type="match status" value="1"/>
</dbReference>
<feature type="compositionally biased region" description="Low complexity" evidence="7">
    <location>
        <begin position="21"/>
        <end position="38"/>
    </location>
</feature>
<dbReference type="OrthoDB" id="5792560at2759"/>
<dbReference type="CDD" id="cd00060">
    <property type="entry name" value="FHA"/>
    <property type="match status" value="1"/>
</dbReference>
<dbReference type="VEuPathDB" id="AmoebaDB:NfTy_053770"/>
<keyword evidence="4 6" id="KW-0863">Zinc-finger</keyword>
<evidence type="ECO:0000256" key="3">
    <source>
        <dbReference type="ARBA" id="ARBA00022723"/>
    </source>
</evidence>
<evidence type="ECO:0000259" key="8">
    <source>
        <dbReference type="PROSITE" id="PS50006"/>
    </source>
</evidence>
<evidence type="ECO:0000313" key="10">
    <source>
        <dbReference type="EMBL" id="KAF0979219.1"/>
    </source>
</evidence>
<name>A0A6A5C1V6_NAEFO</name>
<evidence type="ECO:0000256" key="1">
    <source>
        <dbReference type="ARBA" id="ARBA00005797"/>
    </source>
</evidence>
<dbReference type="VEuPathDB" id="AmoebaDB:NF0075410"/>
<dbReference type="InterPro" id="IPR017907">
    <property type="entry name" value="Znf_RING_CS"/>
</dbReference>
<dbReference type="GeneID" id="68108780"/>
<dbReference type="Gene3D" id="2.60.200.20">
    <property type="match status" value="1"/>
</dbReference>
<dbReference type="VEuPathDB" id="AmoebaDB:FDP41_001562"/>
<dbReference type="SUPFAM" id="SSF49879">
    <property type="entry name" value="SMAD/FHA domain"/>
    <property type="match status" value="1"/>
</dbReference>
<evidence type="ECO:0000313" key="11">
    <source>
        <dbReference type="Proteomes" id="UP000444721"/>
    </source>
</evidence>
<evidence type="ECO:0000256" key="6">
    <source>
        <dbReference type="PROSITE-ProRule" id="PRU00175"/>
    </source>
</evidence>
<dbReference type="GO" id="GO:0008270">
    <property type="term" value="F:zinc ion binding"/>
    <property type="evidence" value="ECO:0007669"/>
    <property type="project" value="UniProtKB-KW"/>
</dbReference>
<dbReference type="SUPFAM" id="SSF57850">
    <property type="entry name" value="RING/U-box"/>
    <property type="match status" value="1"/>
</dbReference>
<comment type="caution">
    <text evidence="10">The sequence shown here is derived from an EMBL/GenBank/DDBJ whole genome shotgun (WGS) entry which is preliminary data.</text>
</comment>
<sequence length="629" mass="69614">MTEEEPNFDELNDVEAEIKQATSSSLSSTTTASPALATIPQQQPPTPNGASTSSSAATIKSSPTSSSPPPPPPPPTTTPQTTTPSKLQQPPITPKQQQQTPVVDAKPPPPPTMMMMIPPNSTAFPPFPPNNKTLTQQPQPLSSSVVVSSSSSLGTNTSTPSSTTTTSAKTTSSSSSSSENKKPWGKLVLANTNYTDIPKEFSLVDDVITIGRLPDNNVRIFSKQQAKFVSRHHAKIYRNVSDVSFEIEDLKSLNGTLVNGRKISRAFLKHGDLIIITGGTTATTNGFITLGDKSRHNFATEQEWKTVLVDQLKQAFIYRFELLDPMAIMKTLSSANLNNLNSVENGSVDNAGVSSSSGSNTDQLKRNLEAAQLDSVSSPAKRVKDSQSSTSGSEATVLQTADITSSSVSEDKLKLKIIHDTCHTEFTCCICYNWFVEPTILQCGHNFCKKCLYDWLAKNQSCPLCRKKLSKGSYPNRQLESILNTTVKTMLSEEEQLLREERIKSIKQKFDEDLAKLYGMIENAKAKKIKFLNIKDRWKLEEKRTFKNGAKQYFGKCREVFCELVGLTEDFVNKCNSEELIIACDNLEIPVAYIIVGQEVKTMRRVIDFDQTRQRLQDFWNAEDNLFFY</sequence>
<feature type="region of interest" description="Disordered" evidence="7">
    <location>
        <begin position="373"/>
        <end position="394"/>
    </location>
</feature>
<evidence type="ECO:0000256" key="7">
    <source>
        <dbReference type="SAM" id="MobiDB-lite"/>
    </source>
</evidence>
<dbReference type="InterPro" id="IPR000253">
    <property type="entry name" value="FHA_dom"/>
</dbReference>
<accession>A0A6A5C1V6</accession>
<feature type="compositionally biased region" description="Low complexity" evidence="7">
    <location>
        <begin position="48"/>
        <end position="65"/>
    </location>
</feature>
<dbReference type="Gene3D" id="3.30.40.10">
    <property type="entry name" value="Zinc/RING finger domain, C3HC4 (zinc finger)"/>
    <property type="match status" value="1"/>
</dbReference>
<dbReference type="PROSITE" id="PS00518">
    <property type="entry name" value="ZF_RING_1"/>
    <property type="match status" value="1"/>
</dbReference>
<feature type="region of interest" description="Disordered" evidence="7">
    <location>
        <begin position="1"/>
        <end position="182"/>
    </location>
</feature>
<keyword evidence="3" id="KW-0479">Metal-binding</keyword>